<reference evidence="3 4" key="1">
    <citation type="submission" date="2014-04" db="EMBL/GenBank/DDBJ databases">
        <authorList>
            <consortium name="DOE Joint Genome Institute"/>
            <person name="Kuo A."/>
            <person name="Kohler A."/>
            <person name="Nagy L.G."/>
            <person name="Floudas D."/>
            <person name="Copeland A."/>
            <person name="Barry K.W."/>
            <person name="Cichocki N."/>
            <person name="Veneault-Fourrey C."/>
            <person name="LaButti K."/>
            <person name="Lindquist E.A."/>
            <person name="Lipzen A."/>
            <person name="Lundell T."/>
            <person name="Morin E."/>
            <person name="Murat C."/>
            <person name="Sun H."/>
            <person name="Tunlid A."/>
            <person name="Henrissat B."/>
            <person name="Grigoriev I.V."/>
            <person name="Hibbett D.S."/>
            <person name="Martin F."/>
            <person name="Nordberg H.P."/>
            <person name="Cantor M.N."/>
            <person name="Hua S.X."/>
        </authorList>
    </citation>
    <scope>NUCLEOTIDE SEQUENCE [LARGE SCALE GENOMIC DNA]</scope>
    <source>
        <strain evidence="3 4">LaAM-08-1</strain>
    </source>
</reference>
<protein>
    <submittedName>
        <fullName evidence="3">Uncharacterized protein</fullName>
    </submittedName>
</protein>
<evidence type="ECO:0000256" key="1">
    <source>
        <dbReference type="SAM" id="MobiDB-lite"/>
    </source>
</evidence>
<dbReference type="Proteomes" id="UP000054477">
    <property type="component" value="Unassembled WGS sequence"/>
</dbReference>
<feature type="region of interest" description="Disordered" evidence="1">
    <location>
        <begin position="1"/>
        <end position="38"/>
    </location>
</feature>
<organism evidence="3 4">
    <name type="scientific">Laccaria amethystina LaAM-08-1</name>
    <dbReference type="NCBI Taxonomy" id="1095629"/>
    <lineage>
        <taxon>Eukaryota</taxon>
        <taxon>Fungi</taxon>
        <taxon>Dikarya</taxon>
        <taxon>Basidiomycota</taxon>
        <taxon>Agaricomycotina</taxon>
        <taxon>Agaricomycetes</taxon>
        <taxon>Agaricomycetidae</taxon>
        <taxon>Agaricales</taxon>
        <taxon>Agaricineae</taxon>
        <taxon>Hydnangiaceae</taxon>
        <taxon>Laccaria</taxon>
    </lineage>
</organism>
<keyword evidence="2" id="KW-0812">Transmembrane</keyword>
<dbReference type="HOGENOM" id="CLU_1806490_0_0_1"/>
<feature type="transmembrane region" description="Helical" evidence="2">
    <location>
        <begin position="64"/>
        <end position="84"/>
    </location>
</feature>
<evidence type="ECO:0000313" key="3">
    <source>
        <dbReference type="EMBL" id="KIJ89681.1"/>
    </source>
</evidence>
<evidence type="ECO:0000256" key="2">
    <source>
        <dbReference type="SAM" id="Phobius"/>
    </source>
</evidence>
<accession>A0A0C9WWJ1</accession>
<evidence type="ECO:0000313" key="4">
    <source>
        <dbReference type="Proteomes" id="UP000054477"/>
    </source>
</evidence>
<reference evidence="4" key="2">
    <citation type="submission" date="2015-01" db="EMBL/GenBank/DDBJ databases">
        <title>Evolutionary Origins and Diversification of the Mycorrhizal Mutualists.</title>
        <authorList>
            <consortium name="DOE Joint Genome Institute"/>
            <consortium name="Mycorrhizal Genomics Consortium"/>
            <person name="Kohler A."/>
            <person name="Kuo A."/>
            <person name="Nagy L.G."/>
            <person name="Floudas D."/>
            <person name="Copeland A."/>
            <person name="Barry K.W."/>
            <person name="Cichocki N."/>
            <person name="Veneault-Fourrey C."/>
            <person name="LaButti K."/>
            <person name="Lindquist E.A."/>
            <person name="Lipzen A."/>
            <person name="Lundell T."/>
            <person name="Morin E."/>
            <person name="Murat C."/>
            <person name="Riley R."/>
            <person name="Ohm R."/>
            <person name="Sun H."/>
            <person name="Tunlid A."/>
            <person name="Henrissat B."/>
            <person name="Grigoriev I.V."/>
            <person name="Hibbett D.S."/>
            <person name="Martin F."/>
        </authorList>
    </citation>
    <scope>NUCLEOTIDE SEQUENCE [LARGE SCALE GENOMIC DNA]</scope>
    <source>
        <strain evidence="4">LaAM-08-1</strain>
    </source>
</reference>
<keyword evidence="2" id="KW-0472">Membrane</keyword>
<name>A0A0C9WWJ1_9AGAR</name>
<dbReference type="EMBL" id="KN839511">
    <property type="protein sequence ID" value="KIJ89681.1"/>
    <property type="molecule type" value="Genomic_DNA"/>
</dbReference>
<gene>
    <name evidence="3" type="ORF">K443DRAFT_15882</name>
</gene>
<keyword evidence="2" id="KW-1133">Transmembrane helix</keyword>
<keyword evidence="4" id="KW-1185">Reference proteome</keyword>
<sequence>MTTSDEISPILPDSSGRPYFSFRQGKPTTWHHPRKPQPKGGLERLKLYFRLLFERRNMVKMPSIATGSFSLFFQSLLACVLYVITFRTTAWYRLSAELAQRHVEAMLPELKETVLKMSHYEQLSVEFMQNQLYFLGGPQSKGV</sequence>
<dbReference type="AlphaFoldDB" id="A0A0C9WWJ1"/>
<proteinExistence type="predicted"/>